<dbReference type="InterPro" id="IPR025403">
    <property type="entry name" value="TgpA-like_C"/>
</dbReference>
<feature type="transmembrane region" description="Helical" evidence="2">
    <location>
        <begin position="63"/>
        <end position="82"/>
    </location>
</feature>
<dbReference type="InterPro" id="IPR052901">
    <property type="entry name" value="Bact_TGase-like"/>
</dbReference>
<dbReference type="SUPFAM" id="SSF54001">
    <property type="entry name" value="Cysteine proteinases"/>
    <property type="match status" value="1"/>
</dbReference>
<feature type="transmembrane region" description="Helical" evidence="2">
    <location>
        <begin position="681"/>
        <end position="703"/>
    </location>
</feature>
<feature type="transmembrane region" description="Helical" evidence="2">
    <location>
        <begin position="165"/>
        <end position="184"/>
    </location>
</feature>
<dbReference type="SMART" id="SM00460">
    <property type="entry name" value="TGc"/>
    <property type="match status" value="1"/>
</dbReference>
<feature type="domain" description="Transglutaminase-like" evidence="3">
    <location>
        <begin position="547"/>
        <end position="616"/>
    </location>
</feature>
<gene>
    <name evidence="4" type="ordered locus">Tery_0156</name>
</gene>
<dbReference type="Pfam" id="PF11992">
    <property type="entry name" value="TgpA_N"/>
    <property type="match status" value="1"/>
</dbReference>
<dbReference type="InterPro" id="IPR038765">
    <property type="entry name" value="Papain-like_cys_pep_sf"/>
</dbReference>
<feature type="region of interest" description="Disordered" evidence="1">
    <location>
        <begin position="272"/>
        <end position="299"/>
    </location>
</feature>
<dbReference type="STRING" id="203124.Tery_0156"/>
<dbReference type="KEGG" id="ter:Tery_0156"/>
<dbReference type="EMBL" id="CP000393">
    <property type="protein sequence ID" value="ABG49650.1"/>
    <property type="molecule type" value="Genomic_DNA"/>
</dbReference>
<accession>Q11A24</accession>
<dbReference type="RefSeq" id="WP_011610048.1">
    <property type="nucleotide sequence ID" value="NC_008312.1"/>
</dbReference>
<dbReference type="Gene3D" id="3.10.620.30">
    <property type="match status" value="1"/>
</dbReference>
<dbReference type="InterPro" id="IPR021878">
    <property type="entry name" value="TgpA_N"/>
</dbReference>
<keyword evidence="2" id="KW-1133">Transmembrane helix</keyword>
<dbReference type="PANTHER" id="PTHR42736">
    <property type="entry name" value="PROTEIN-GLUTAMINE GAMMA-GLUTAMYLTRANSFERASE"/>
    <property type="match status" value="1"/>
</dbReference>
<feature type="transmembrane region" description="Helical" evidence="2">
    <location>
        <begin position="35"/>
        <end position="56"/>
    </location>
</feature>
<keyword evidence="2" id="KW-0812">Transmembrane</keyword>
<dbReference type="OrthoDB" id="9804872at2"/>
<evidence type="ECO:0000256" key="2">
    <source>
        <dbReference type="SAM" id="Phobius"/>
    </source>
</evidence>
<evidence type="ECO:0000256" key="1">
    <source>
        <dbReference type="SAM" id="MobiDB-lite"/>
    </source>
</evidence>
<evidence type="ECO:0000259" key="3">
    <source>
        <dbReference type="SMART" id="SM00460"/>
    </source>
</evidence>
<sequence length="799" mass="90671">MSNYFSGWKVRNLPILGLLWKQVQAAPKPIAEDSILLRVMVQALVIVGIIAIDVAAGVATDELPLTVWAGPLSIIGAIWSWYNRYKRNVLAKFCLAIGMLLIFAAFLSRLFGELNDTRLVLAELLIQLQVLHSFDLPRRKDLGYSMVIGLILLGVAGTISQTLTYGPVLIVFTIFAIPCLVLDYRSRLGLYSRLSSNKLELRRQKQQKKISLLNATLSPKRLTILLLVILGLGMTIFAFLPRLPGYQIRTFPVSSTINFDLENFDGRTITNPGYISQGRGNRDGSGNSNGTNQESGPGSLNDTYYYGFNTKINQNLRGQLVPQVVMRVRSQAEGFWRVLAFDKYTGEGWEISRNDKTITLDRSSFSYQFSVGLQRKNYKNETKEVIQNYTVVSPLPNLIPALYQAKEVYFPTKKVAIDLDGNLRSPLELREGLTYTVISNVPYRNRSILSQAGTNYPESISEYYLQIPSEILEKVRQKTEDILANKNKVAQEIKPIISPYEKALYLAQYLKQNPNYKLQKAPPFLAEDEDLVSAFLFGYQNSREGEKITGGYGDHFSTVLTIMLRSIGIPARLVAGYAPGEFNPFTGLYVVKNTDAYMMTEVYFPGYGWFAFNPIPGMPLIPPSIEKNQSFTGLMVFWKWVAGWLPSPVTGFLERFIGGIFLWILGVIAWFFALFSQGWQGIFTGLILFTALGFLGWLLYIFWQKWHYGRWLGRLYPMESIYQQMLNLMASKGLVKHGFQTPFEYTKAIKGYNSRNEAEIIEEISQAYVEWRYGGKEVNLNRLKGLLRNLKSSIRRKLN</sequence>
<dbReference type="HOGENOM" id="CLU_369128_0_0_3"/>
<name>Q11A24_TRIEI</name>
<feature type="transmembrane region" description="Helical" evidence="2">
    <location>
        <begin position="656"/>
        <end position="675"/>
    </location>
</feature>
<proteinExistence type="predicted"/>
<protein>
    <submittedName>
        <fullName evidence="4">Transglutaminase-like</fullName>
    </submittedName>
</protein>
<dbReference type="Pfam" id="PF13559">
    <property type="entry name" value="DUF4129"/>
    <property type="match status" value="1"/>
</dbReference>
<dbReference type="AlphaFoldDB" id="Q11A24"/>
<organism evidence="4">
    <name type="scientific">Trichodesmium erythraeum (strain IMS101)</name>
    <dbReference type="NCBI Taxonomy" id="203124"/>
    <lineage>
        <taxon>Bacteria</taxon>
        <taxon>Bacillati</taxon>
        <taxon>Cyanobacteriota</taxon>
        <taxon>Cyanophyceae</taxon>
        <taxon>Oscillatoriophycideae</taxon>
        <taxon>Oscillatoriales</taxon>
        <taxon>Microcoleaceae</taxon>
        <taxon>Trichodesmium</taxon>
    </lineage>
</organism>
<reference evidence="4" key="1">
    <citation type="submission" date="2006-06" db="EMBL/GenBank/DDBJ databases">
        <title>Complete sequence of Trichodesmium erythraeum IMS101.</title>
        <authorList>
            <consortium name="US DOE Joint Genome Institute"/>
            <person name="Copeland A."/>
            <person name="Lucas S."/>
            <person name="Lapidus A."/>
            <person name="Barry K."/>
            <person name="Detter J.C."/>
            <person name="Glavina del Rio T."/>
            <person name="Hammon N."/>
            <person name="Israni S."/>
            <person name="Dalin E."/>
            <person name="Tice H."/>
            <person name="Pitluck S."/>
            <person name="Kiss H."/>
            <person name="Munk A.C."/>
            <person name="Brettin T."/>
            <person name="Bruce D."/>
            <person name="Han C."/>
            <person name="Tapia R."/>
            <person name="Gilna P."/>
            <person name="Schmutz J."/>
            <person name="Larimer F."/>
            <person name="Land M."/>
            <person name="Hauser L."/>
            <person name="Kyrpides N."/>
            <person name="Kim E."/>
            <person name="Richardson P."/>
        </authorList>
    </citation>
    <scope>NUCLEOTIDE SEQUENCE [LARGE SCALE GENOMIC DNA]</scope>
    <source>
        <strain evidence="4">IMS101</strain>
    </source>
</reference>
<dbReference type="InterPro" id="IPR002931">
    <property type="entry name" value="Transglutaminase-like"/>
</dbReference>
<dbReference type="Pfam" id="PF01841">
    <property type="entry name" value="Transglut_core"/>
    <property type="match status" value="1"/>
</dbReference>
<evidence type="ECO:0000313" key="4">
    <source>
        <dbReference type="EMBL" id="ABG49650.1"/>
    </source>
</evidence>
<dbReference type="PANTHER" id="PTHR42736:SF1">
    <property type="entry name" value="PROTEIN-GLUTAMINE GAMMA-GLUTAMYLTRANSFERASE"/>
    <property type="match status" value="1"/>
</dbReference>
<keyword evidence="2" id="KW-0472">Membrane</keyword>
<dbReference type="eggNOG" id="COG1305">
    <property type="taxonomic scope" value="Bacteria"/>
</dbReference>
<feature type="transmembrane region" description="Helical" evidence="2">
    <location>
        <begin position="222"/>
        <end position="240"/>
    </location>
</feature>
<feature type="transmembrane region" description="Helical" evidence="2">
    <location>
        <begin position="88"/>
        <end position="108"/>
    </location>
</feature>